<name>A0A371F3Z0_MUCPR</name>
<reference evidence="2" key="1">
    <citation type="submission" date="2018-05" db="EMBL/GenBank/DDBJ databases">
        <title>Draft genome of Mucuna pruriens seed.</title>
        <authorList>
            <person name="Nnadi N.E."/>
            <person name="Vos R."/>
            <person name="Hasami M.H."/>
            <person name="Devisetty U.K."/>
            <person name="Aguiy J.C."/>
        </authorList>
    </citation>
    <scope>NUCLEOTIDE SEQUENCE [LARGE SCALE GENOMIC DNA]</scope>
    <source>
        <strain evidence="2">JCA_2017</strain>
    </source>
</reference>
<feature type="compositionally biased region" description="Polar residues" evidence="1">
    <location>
        <begin position="118"/>
        <end position="132"/>
    </location>
</feature>
<feature type="region of interest" description="Disordered" evidence="1">
    <location>
        <begin position="106"/>
        <end position="211"/>
    </location>
</feature>
<dbReference type="EMBL" id="QJKJ01010691">
    <property type="protein sequence ID" value="RDX72996.1"/>
    <property type="molecule type" value="Genomic_DNA"/>
</dbReference>
<sequence>MKHPTEDHSLFSINIIDELVEEYMQLGTSSAGISNFVEIPNVMDCFNLVKDISDSVNMPNMCDGDLECPNCARNQIADTKRPGVTLVATIVEVESNSSNRFQKLIQAESDSKDPKGAESNSNISKEAKTDSNIQEEVETNSNILEESKTDSNIQEEVDTAFNNQEEAETYSRSQPEDESNSEVESDSGQPIPHSDRVGESIPRSINKFVPPYSPPTELKPLSDHLKYAYLDDHQHFPVIIANNLHQEQEELLNVLRKHKRQLGGCYQTFLESTPPFIFIKSYWRKKLNQ</sequence>
<evidence type="ECO:0000256" key="1">
    <source>
        <dbReference type="SAM" id="MobiDB-lite"/>
    </source>
</evidence>
<dbReference type="AlphaFoldDB" id="A0A371F3Z0"/>
<feature type="compositionally biased region" description="Acidic residues" evidence="1">
    <location>
        <begin position="176"/>
        <end position="185"/>
    </location>
</feature>
<gene>
    <name evidence="2" type="ORF">CR513_47450</name>
</gene>
<evidence type="ECO:0000313" key="2">
    <source>
        <dbReference type="EMBL" id="RDX72996.1"/>
    </source>
</evidence>
<evidence type="ECO:0000313" key="3">
    <source>
        <dbReference type="Proteomes" id="UP000257109"/>
    </source>
</evidence>
<feature type="non-terminal residue" evidence="2">
    <location>
        <position position="1"/>
    </location>
</feature>
<protein>
    <submittedName>
        <fullName evidence="2">Uncharacterized protein</fullName>
    </submittedName>
</protein>
<accession>A0A371F3Z0</accession>
<feature type="compositionally biased region" description="Polar residues" evidence="1">
    <location>
        <begin position="139"/>
        <end position="152"/>
    </location>
</feature>
<comment type="caution">
    <text evidence="2">The sequence shown here is derived from an EMBL/GenBank/DDBJ whole genome shotgun (WGS) entry which is preliminary data.</text>
</comment>
<dbReference type="Proteomes" id="UP000257109">
    <property type="component" value="Unassembled WGS sequence"/>
</dbReference>
<proteinExistence type="predicted"/>
<organism evidence="2 3">
    <name type="scientific">Mucuna pruriens</name>
    <name type="common">Velvet bean</name>
    <name type="synonym">Dolichos pruriens</name>
    <dbReference type="NCBI Taxonomy" id="157652"/>
    <lineage>
        <taxon>Eukaryota</taxon>
        <taxon>Viridiplantae</taxon>
        <taxon>Streptophyta</taxon>
        <taxon>Embryophyta</taxon>
        <taxon>Tracheophyta</taxon>
        <taxon>Spermatophyta</taxon>
        <taxon>Magnoliopsida</taxon>
        <taxon>eudicotyledons</taxon>
        <taxon>Gunneridae</taxon>
        <taxon>Pentapetalae</taxon>
        <taxon>rosids</taxon>
        <taxon>fabids</taxon>
        <taxon>Fabales</taxon>
        <taxon>Fabaceae</taxon>
        <taxon>Papilionoideae</taxon>
        <taxon>50 kb inversion clade</taxon>
        <taxon>NPAAA clade</taxon>
        <taxon>indigoferoid/millettioid clade</taxon>
        <taxon>Phaseoleae</taxon>
        <taxon>Mucuna</taxon>
    </lineage>
</organism>
<keyword evidence="3" id="KW-1185">Reference proteome</keyword>